<keyword evidence="4" id="KW-1185">Reference proteome</keyword>
<reference evidence="3 4" key="1">
    <citation type="journal article" date="2023" name="bioRxiv">
        <title>Conserved and derived expression patterns and positive selection on dental genes reveal complex evolutionary context of ever-growing rodent molars.</title>
        <authorList>
            <person name="Calamari Z.T."/>
            <person name="Song A."/>
            <person name="Cohen E."/>
            <person name="Akter M."/>
            <person name="Roy R.D."/>
            <person name="Hallikas O."/>
            <person name="Christensen M.M."/>
            <person name="Li P."/>
            <person name="Marangoni P."/>
            <person name="Jernvall J."/>
            <person name="Klein O.D."/>
        </authorList>
    </citation>
    <scope>NUCLEOTIDE SEQUENCE [LARGE SCALE GENOMIC DNA]</scope>
    <source>
        <strain evidence="3">V071</strain>
    </source>
</reference>
<accession>A0AAW0IKI5</accession>
<protein>
    <recommendedName>
        <fullName evidence="2">NIDO domain-containing protein</fullName>
    </recommendedName>
</protein>
<gene>
    <name evidence="3" type="ORF">U0070_007800</name>
</gene>
<dbReference type="PROSITE" id="PS51220">
    <property type="entry name" value="NIDO"/>
    <property type="match status" value="1"/>
</dbReference>
<dbReference type="PANTHER" id="PTHR13802">
    <property type="entry name" value="MUCIN 4-RELATED"/>
    <property type="match status" value="1"/>
</dbReference>
<evidence type="ECO:0000313" key="4">
    <source>
        <dbReference type="Proteomes" id="UP001488838"/>
    </source>
</evidence>
<comment type="caution">
    <text evidence="3">The sequence shown here is derived from an EMBL/GenBank/DDBJ whole genome shotgun (WGS) entry which is preliminary data.</text>
</comment>
<dbReference type="InterPro" id="IPR051495">
    <property type="entry name" value="Epithelial_Barrier/Signaling"/>
</dbReference>
<dbReference type="PANTHER" id="PTHR13802:SF52">
    <property type="entry name" value="MUCIN-4"/>
    <property type="match status" value="1"/>
</dbReference>
<sequence length="104" mass="11374">MCPGTQLVRFGGQCPYPVNHLTFFVVIFAAIAPFLADIDTSNGRGRILYREDTSPAVLGLAAQYVRTGFPLSAFNFTPTHAFLATWEHVGAYEEVRHGAAPSEE</sequence>
<dbReference type="InterPro" id="IPR003886">
    <property type="entry name" value="NIDO_dom"/>
</dbReference>
<evidence type="ECO:0000256" key="1">
    <source>
        <dbReference type="ARBA" id="ARBA00023157"/>
    </source>
</evidence>
<organism evidence="3 4">
    <name type="scientific">Myodes glareolus</name>
    <name type="common">Bank vole</name>
    <name type="synonym">Clethrionomys glareolus</name>
    <dbReference type="NCBI Taxonomy" id="447135"/>
    <lineage>
        <taxon>Eukaryota</taxon>
        <taxon>Metazoa</taxon>
        <taxon>Chordata</taxon>
        <taxon>Craniata</taxon>
        <taxon>Vertebrata</taxon>
        <taxon>Euteleostomi</taxon>
        <taxon>Mammalia</taxon>
        <taxon>Eutheria</taxon>
        <taxon>Euarchontoglires</taxon>
        <taxon>Glires</taxon>
        <taxon>Rodentia</taxon>
        <taxon>Myomorpha</taxon>
        <taxon>Muroidea</taxon>
        <taxon>Cricetidae</taxon>
        <taxon>Arvicolinae</taxon>
        <taxon>Myodes</taxon>
    </lineage>
</organism>
<dbReference type="Pfam" id="PF06119">
    <property type="entry name" value="NIDO"/>
    <property type="match status" value="1"/>
</dbReference>
<dbReference type="Proteomes" id="UP001488838">
    <property type="component" value="Unassembled WGS sequence"/>
</dbReference>
<proteinExistence type="predicted"/>
<evidence type="ECO:0000313" key="3">
    <source>
        <dbReference type="EMBL" id="KAK7815135.1"/>
    </source>
</evidence>
<feature type="non-terminal residue" evidence="3">
    <location>
        <position position="104"/>
    </location>
</feature>
<keyword evidence="1" id="KW-1015">Disulfide bond</keyword>
<evidence type="ECO:0000259" key="2">
    <source>
        <dbReference type="PROSITE" id="PS51220"/>
    </source>
</evidence>
<dbReference type="EMBL" id="JBBHLL010000116">
    <property type="protein sequence ID" value="KAK7815135.1"/>
    <property type="molecule type" value="Genomic_DNA"/>
</dbReference>
<feature type="domain" description="NIDO" evidence="2">
    <location>
        <begin position="33"/>
        <end position="104"/>
    </location>
</feature>
<name>A0AAW0IKI5_MYOGA</name>
<dbReference type="GO" id="GO:0007160">
    <property type="term" value="P:cell-matrix adhesion"/>
    <property type="evidence" value="ECO:0007669"/>
    <property type="project" value="InterPro"/>
</dbReference>
<dbReference type="AlphaFoldDB" id="A0AAW0IKI5"/>